<evidence type="ECO:0000313" key="2">
    <source>
        <dbReference type="Proteomes" id="UP000251558"/>
    </source>
</evidence>
<protein>
    <submittedName>
        <fullName evidence="1">Uncharacterized protein</fullName>
    </submittedName>
</protein>
<organism evidence="1 2">
    <name type="scientific">Mesorhizobium hawassense</name>
    <dbReference type="NCBI Taxonomy" id="1209954"/>
    <lineage>
        <taxon>Bacteria</taxon>
        <taxon>Pseudomonadati</taxon>
        <taxon>Pseudomonadota</taxon>
        <taxon>Alphaproteobacteria</taxon>
        <taxon>Hyphomicrobiales</taxon>
        <taxon>Phyllobacteriaceae</taxon>
        <taxon>Mesorhizobium</taxon>
    </lineage>
</organism>
<proteinExistence type="predicted"/>
<accession>A0A330H0V1</accession>
<comment type="caution">
    <text evidence="1">The sequence shown here is derived from an EMBL/GenBank/DDBJ whole genome shotgun (WGS) entry which is preliminary data.</text>
</comment>
<keyword evidence="2" id="KW-1185">Reference proteome</keyword>
<dbReference type="OrthoDB" id="7475655at2"/>
<dbReference type="Proteomes" id="UP000251558">
    <property type="component" value="Unassembled WGS sequence"/>
</dbReference>
<reference evidence="1 2" key="1">
    <citation type="submission" date="2018-07" db="EMBL/GenBank/DDBJ databases">
        <title>Diversity of Mesorhizobium strains in Brazil.</title>
        <authorList>
            <person name="Helene L.C.F."/>
            <person name="Dall'Agnol R."/>
            <person name="Delamuta J.R.M."/>
            <person name="Hungria M."/>
        </authorList>
    </citation>
    <scope>NUCLEOTIDE SEQUENCE [LARGE SCALE GENOMIC DNA]</scope>
    <source>
        <strain evidence="1 2">AC99b</strain>
    </source>
</reference>
<dbReference type="RefSeq" id="WP_112102095.1">
    <property type="nucleotide sequence ID" value="NZ_QMBP01000039.1"/>
</dbReference>
<dbReference type="AlphaFoldDB" id="A0A330H0V1"/>
<gene>
    <name evidence="1" type="ORF">DPM33_35025</name>
</gene>
<evidence type="ECO:0000313" key="1">
    <source>
        <dbReference type="EMBL" id="RAZ82186.1"/>
    </source>
</evidence>
<name>A0A330H0V1_9HYPH</name>
<dbReference type="EMBL" id="QMBP01000039">
    <property type="protein sequence ID" value="RAZ82186.1"/>
    <property type="molecule type" value="Genomic_DNA"/>
</dbReference>
<sequence>MANQLRLVDDTNRYEAGHCGPRKGMALLQAWRPSANAEGAPFAPADLSVHPASTAAGRTATRPAALCREVLSPLAVELIAKTVLKELESDQVAIAIAALHEIAAEKRRALWRECSVWRRAGSANAALQVGHVSLRNHPARMRRIVRFQEVVLEQRKARQVAIRILWQTGASIKSNVAFNLTIETMAVCMVPHERCADEVHKLFGTRKCRNLGNLCKP</sequence>